<dbReference type="PANTHER" id="PTHR12843">
    <property type="entry name" value="PROTEIN-LYSINE N-METHYLTRANSFERASE METTL10"/>
    <property type="match status" value="1"/>
</dbReference>
<reference evidence="2" key="1">
    <citation type="submission" date="2022-10" db="EMBL/GenBank/DDBJ databases">
        <title>Whole genome sequencing of three plant growth promoting bacteria isolated from Vachellia tortilis subsp. raddiana in Morocco.</title>
        <authorList>
            <person name="Hnini M."/>
            <person name="Zouagui R."/>
            <person name="Zouagui H."/>
            <person name="Chemao Elfihri M.-W."/>
            <person name="Ibrahimi A."/>
            <person name="Sbabou L."/>
            <person name="Aurag J."/>
        </authorList>
    </citation>
    <scope>NUCLEOTIDE SEQUENCE</scope>
    <source>
        <strain evidence="2">LMR678</strain>
    </source>
</reference>
<dbReference type="CDD" id="cd02440">
    <property type="entry name" value="AdoMet_MTases"/>
    <property type="match status" value="1"/>
</dbReference>
<feature type="domain" description="Methyltransferase" evidence="1">
    <location>
        <begin position="47"/>
        <end position="142"/>
    </location>
</feature>
<organism evidence="2 3">
    <name type="scientific">Sinorhizobium psoraleae</name>
    <dbReference type="NCBI Taxonomy" id="520838"/>
    <lineage>
        <taxon>Bacteria</taxon>
        <taxon>Pseudomonadati</taxon>
        <taxon>Pseudomonadota</taxon>
        <taxon>Alphaproteobacteria</taxon>
        <taxon>Hyphomicrobiales</taxon>
        <taxon>Rhizobiaceae</taxon>
        <taxon>Sinorhizobium/Ensifer group</taxon>
        <taxon>Sinorhizobium</taxon>
    </lineage>
</organism>
<name>A0ABT4KK52_9HYPH</name>
<dbReference type="GO" id="GO:0008168">
    <property type="term" value="F:methyltransferase activity"/>
    <property type="evidence" value="ECO:0007669"/>
    <property type="project" value="UniProtKB-KW"/>
</dbReference>
<evidence type="ECO:0000313" key="2">
    <source>
        <dbReference type="EMBL" id="MCZ4092351.1"/>
    </source>
</evidence>
<dbReference type="SUPFAM" id="SSF53335">
    <property type="entry name" value="S-adenosyl-L-methionine-dependent methyltransferases"/>
    <property type="match status" value="1"/>
</dbReference>
<keyword evidence="3" id="KW-1185">Reference proteome</keyword>
<sequence length="224" mass="25227">MRRESRRAHWEKVYRGKGEDEVSWFEKNPAPSLELIAALGATSETSIIDIGGGASRLVDYLCDRGFRAITVLDLSEGALAAARSRLGERAARVRWIVADVTTWRPTTAYEIWHDRAAFHFLTEKHDRAAYVAHLSEGLRAGGHAIIATFGPDGPERCSGLPVMRYSPESLAETLGSAFKLVSSRRHEHTTPWGSRQSFQFSVFRHVTEEPWRRREAAAHRYPGR</sequence>
<evidence type="ECO:0000313" key="3">
    <source>
        <dbReference type="Proteomes" id="UP001079430"/>
    </source>
</evidence>
<dbReference type="InterPro" id="IPR041698">
    <property type="entry name" value="Methyltransf_25"/>
</dbReference>
<dbReference type="GO" id="GO:0032259">
    <property type="term" value="P:methylation"/>
    <property type="evidence" value="ECO:0007669"/>
    <property type="project" value="UniProtKB-KW"/>
</dbReference>
<dbReference type="Proteomes" id="UP001079430">
    <property type="component" value="Unassembled WGS sequence"/>
</dbReference>
<proteinExistence type="predicted"/>
<accession>A0ABT4KK52</accession>
<dbReference type="PANTHER" id="PTHR12843:SF5">
    <property type="entry name" value="EEF1A LYSINE METHYLTRANSFERASE 2"/>
    <property type="match status" value="1"/>
</dbReference>
<evidence type="ECO:0000259" key="1">
    <source>
        <dbReference type="Pfam" id="PF13649"/>
    </source>
</evidence>
<comment type="caution">
    <text evidence="2">The sequence shown here is derived from an EMBL/GenBank/DDBJ whole genome shotgun (WGS) entry which is preliminary data.</text>
</comment>
<keyword evidence="2" id="KW-0808">Transferase</keyword>
<dbReference type="Gene3D" id="3.40.50.150">
    <property type="entry name" value="Vaccinia Virus protein VP39"/>
    <property type="match status" value="1"/>
</dbReference>
<dbReference type="Pfam" id="PF13649">
    <property type="entry name" value="Methyltransf_25"/>
    <property type="match status" value="1"/>
</dbReference>
<dbReference type="EMBL" id="JAPVOI010000004">
    <property type="protein sequence ID" value="MCZ4092351.1"/>
    <property type="molecule type" value="Genomic_DNA"/>
</dbReference>
<dbReference type="InterPro" id="IPR029063">
    <property type="entry name" value="SAM-dependent_MTases_sf"/>
</dbReference>
<keyword evidence="2" id="KW-0489">Methyltransferase</keyword>
<protein>
    <submittedName>
        <fullName evidence="2">Class I SAM-dependent methyltransferase</fullName>
    </submittedName>
</protein>
<dbReference type="RefSeq" id="WP_269282608.1">
    <property type="nucleotide sequence ID" value="NZ_JAPVOI010000004.1"/>
</dbReference>
<gene>
    <name evidence="2" type="ORF">O3W52_20455</name>
</gene>